<gene>
    <name evidence="3" type="ORF">GCM10011512_28490</name>
</gene>
<evidence type="ECO:0000256" key="1">
    <source>
        <dbReference type="SAM" id="MobiDB-lite"/>
    </source>
</evidence>
<dbReference type="RefSeq" id="WP_188669094.1">
    <property type="nucleotide sequence ID" value="NZ_BMJI01000027.1"/>
</dbReference>
<dbReference type="Proteomes" id="UP000597761">
    <property type="component" value="Unassembled WGS sequence"/>
</dbReference>
<evidence type="ECO:0000313" key="3">
    <source>
        <dbReference type="EMBL" id="GGC99904.1"/>
    </source>
</evidence>
<evidence type="ECO:0000313" key="4">
    <source>
        <dbReference type="Proteomes" id="UP000597761"/>
    </source>
</evidence>
<proteinExistence type="predicted"/>
<keyword evidence="4" id="KW-1185">Reference proteome</keyword>
<name>A0ABQ1PNF9_9MICC</name>
<feature type="transmembrane region" description="Helical" evidence="2">
    <location>
        <begin position="6"/>
        <end position="24"/>
    </location>
</feature>
<keyword evidence="2" id="KW-0472">Membrane</keyword>
<dbReference type="EMBL" id="BMJI01000027">
    <property type="protein sequence ID" value="GGC99904.1"/>
    <property type="molecule type" value="Genomic_DNA"/>
</dbReference>
<feature type="region of interest" description="Disordered" evidence="1">
    <location>
        <begin position="38"/>
        <end position="57"/>
    </location>
</feature>
<comment type="caution">
    <text evidence="3">The sequence shown here is derived from an EMBL/GenBank/DDBJ whole genome shotgun (WGS) entry which is preliminary data.</text>
</comment>
<protein>
    <submittedName>
        <fullName evidence="3">Uncharacterized protein</fullName>
    </submittedName>
</protein>
<feature type="transmembrane region" description="Helical" evidence="2">
    <location>
        <begin position="64"/>
        <end position="85"/>
    </location>
</feature>
<keyword evidence="2" id="KW-1133">Transmembrane helix</keyword>
<accession>A0ABQ1PNF9</accession>
<organism evidence="3 4">
    <name type="scientific">Tersicoccus solisilvae</name>
    <dbReference type="NCBI Taxonomy" id="1882339"/>
    <lineage>
        <taxon>Bacteria</taxon>
        <taxon>Bacillati</taxon>
        <taxon>Actinomycetota</taxon>
        <taxon>Actinomycetes</taxon>
        <taxon>Micrococcales</taxon>
        <taxon>Micrococcaceae</taxon>
        <taxon>Tersicoccus</taxon>
    </lineage>
</organism>
<keyword evidence="2" id="KW-0812">Transmembrane</keyword>
<reference evidence="4" key="1">
    <citation type="journal article" date="2019" name="Int. J. Syst. Evol. Microbiol.">
        <title>The Global Catalogue of Microorganisms (GCM) 10K type strain sequencing project: providing services to taxonomists for standard genome sequencing and annotation.</title>
        <authorList>
            <consortium name="The Broad Institute Genomics Platform"/>
            <consortium name="The Broad Institute Genome Sequencing Center for Infectious Disease"/>
            <person name="Wu L."/>
            <person name="Ma J."/>
        </authorList>
    </citation>
    <scope>NUCLEOTIDE SEQUENCE [LARGE SCALE GENOMIC DNA]</scope>
    <source>
        <strain evidence="4">CGMCC 1.15480</strain>
    </source>
</reference>
<evidence type="ECO:0000256" key="2">
    <source>
        <dbReference type="SAM" id="Phobius"/>
    </source>
</evidence>
<sequence length="86" mass="8750">MSLPTPLAVILIIAGLWSLVTWGFTGFRALRAVRTTPARTAPADDETGTATAARPAAPASASSLLVVAISMTLGLATLVIGFRSLG</sequence>